<evidence type="ECO:0000313" key="1">
    <source>
        <dbReference type="EMBL" id="CAG8631959.1"/>
    </source>
</evidence>
<evidence type="ECO:0000313" key="2">
    <source>
        <dbReference type="Proteomes" id="UP000789739"/>
    </source>
</evidence>
<organism evidence="1 2">
    <name type="scientific">Paraglomus brasilianum</name>
    <dbReference type="NCBI Taxonomy" id="144538"/>
    <lineage>
        <taxon>Eukaryota</taxon>
        <taxon>Fungi</taxon>
        <taxon>Fungi incertae sedis</taxon>
        <taxon>Mucoromycota</taxon>
        <taxon>Glomeromycotina</taxon>
        <taxon>Glomeromycetes</taxon>
        <taxon>Paraglomerales</taxon>
        <taxon>Paraglomeraceae</taxon>
        <taxon>Paraglomus</taxon>
    </lineage>
</organism>
<comment type="caution">
    <text evidence="1">The sequence shown here is derived from an EMBL/GenBank/DDBJ whole genome shotgun (WGS) entry which is preliminary data.</text>
</comment>
<protein>
    <submittedName>
        <fullName evidence="1">3366_t:CDS:1</fullName>
    </submittedName>
</protein>
<dbReference type="Proteomes" id="UP000789739">
    <property type="component" value="Unassembled WGS sequence"/>
</dbReference>
<reference evidence="1" key="1">
    <citation type="submission" date="2021-06" db="EMBL/GenBank/DDBJ databases">
        <authorList>
            <person name="Kallberg Y."/>
            <person name="Tangrot J."/>
            <person name="Rosling A."/>
        </authorList>
    </citation>
    <scope>NUCLEOTIDE SEQUENCE</scope>
    <source>
        <strain evidence="1">BR232B</strain>
    </source>
</reference>
<proteinExistence type="predicted"/>
<feature type="non-terminal residue" evidence="1">
    <location>
        <position position="43"/>
    </location>
</feature>
<accession>A0A9N9GT34</accession>
<dbReference type="AlphaFoldDB" id="A0A9N9GT34"/>
<keyword evidence="2" id="KW-1185">Reference proteome</keyword>
<name>A0A9N9GT34_9GLOM</name>
<gene>
    <name evidence="1" type="ORF">PBRASI_LOCUS9303</name>
</gene>
<sequence length="43" mass="4935">MSGKEKKIDNLYVRKIIQEELGNILKKIKNSLYTTAQPIANTE</sequence>
<dbReference type="EMBL" id="CAJVPI010001959">
    <property type="protein sequence ID" value="CAG8631959.1"/>
    <property type="molecule type" value="Genomic_DNA"/>
</dbReference>